<sequence>MGHGPGAEGACPAELNLDWREYDGNCYWFSTFRTSWVEARKACQTEYPGADLAAIHHLEENSFISETFSGKDAWIGLNDRDHEDQFSWCNGDPVDFLYWARGQPDDLWFDQDCAHIDYDSSTGQWDDEDCDDEKHFVCKVASVAA</sequence>
<dbReference type="InterPro" id="IPR050111">
    <property type="entry name" value="C-type_lectin/snaclec_domain"/>
</dbReference>
<dbReference type="InterPro" id="IPR016187">
    <property type="entry name" value="CTDL_fold"/>
</dbReference>
<keyword evidence="4" id="KW-1185">Reference proteome</keyword>
<dbReference type="SUPFAM" id="SSF56436">
    <property type="entry name" value="C-type lectin-like"/>
    <property type="match status" value="1"/>
</dbReference>
<protein>
    <submittedName>
        <fullName evidence="3">Lectin BRA-3</fullName>
    </submittedName>
</protein>
<feature type="domain" description="C-type lectin" evidence="2">
    <location>
        <begin position="22"/>
        <end position="139"/>
    </location>
</feature>
<accession>A0A6A4XA00</accession>
<reference evidence="3 4" key="1">
    <citation type="submission" date="2019-07" db="EMBL/GenBank/DDBJ databases">
        <title>Draft genome assembly of a fouling barnacle, Amphibalanus amphitrite (Darwin, 1854): The first reference genome for Thecostraca.</title>
        <authorList>
            <person name="Kim W."/>
        </authorList>
    </citation>
    <scope>NUCLEOTIDE SEQUENCE [LARGE SCALE GENOMIC DNA]</scope>
    <source>
        <strain evidence="3">SNU_AA5</strain>
        <tissue evidence="3">Soma without cirri and trophi</tissue>
    </source>
</reference>
<dbReference type="Pfam" id="PF00059">
    <property type="entry name" value="Lectin_C"/>
    <property type="match status" value="1"/>
</dbReference>
<dbReference type="PANTHER" id="PTHR22803">
    <property type="entry name" value="MANNOSE, PHOSPHOLIPASE, LECTIN RECEPTOR RELATED"/>
    <property type="match status" value="1"/>
</dbReference>
<dbReference type="SMART" id="SM00034">
    <property type="entry name" value="CLECT"/>
    <property type="match status" value="1"/>
</dbReference>
<organism evidence="3 4">
    <name type="scientific">Amphibalanus amphitrite</name>
    <name type="common">Striped barnacle</name>
    <name type="synonym">Balanus amphitrite</name>
    <dbReference type="NCBI Taxonomy" id="1232801"/>
    <lineage>
        <taxon>Eukaryota</taxon>
        <taxon>Metazoa</taxon>
        <taxon>Ecdysozoa</taxon>
        <taxon>Arthropoda</taxon>
        <taxon>Crustacea</taxon>
        <taxon>Multicrustacea</taxon>
        <taxon>Cirripedia</taxon>
        <taxon>Thoracica</taxon>
        <taxon>Thoracicalcarea</taxon>
        <taxon>Balanomorpha</taxon>
        <taxon>Balanoidea</taxon>
        <taxon>Balanidae</taxon>
        <taxon>Amphibalaninae</taxon>
        <taxon>Amphibalanus</taxon>
    </lineage>
</organism>
<proteinExistence type="predicted"/>
<dbReference type="Proteomes" id="UP000440578">
    <property type="component" value="Unassembled WGS sequence"/>
</dbReference>
<comment type="caution">
    <text evidence="3">The sequence shown here is derived from an EMBL/GenBank/DDBJ whole genome shotgun (WGS) entry which is preliminary data.</text>
</comment>
<evidence type="ECO:0000313" key="3">
    <source>
        <dbReference type="EMBL" id="KAF0313070.1"/>
    </source>
</evidence>
<dbReference type="EMBL" id="VIIS01000116">
    <property type="protein sequence ID" value="KAF0313070.1"/>
    <property type="molecule type" value="Genomic_DNA"/>
</dbReference>
<dbReference type="InterPro" id="IPR001304">
    <property type="entry name" value="C-type_lectin-like"/>
</dbReference>
<dbReference type="Gene3D" id="3.10.100.10">
    <property type="entry name" value="Mannose-Binding Protein A, subunit A"/>
    <property type="match status" value="1"/>
</dbReference>
<dbReference type="AlphaFoldDB" id="A0A6A4XA00"/>
<evidence type="ECO:0000256" key="1">
    <source>
        <dbReference type="ARBA" id="ARBA00023157"/>
    </source>
</evidence>
<dbReference type="PROSITE" id="PS00615">
    <property type="entry name" value="C_TYPE_LECTIN_1"/>
    <property type="match status" value="1"/>
</dbReference>
<dbReference type="InterPro" id="IPR018378">
    <property type="entry name" value="C-type_lectin_CS"/>
</dbReference>
<evidence type="ECO:0000313" key="4">
    <source>
        <dbReference type="Proteomes" id="UP000440578"/>
    </source>
</evidence>
<keyword evidence="1" id="KW-1015">Disulfide bond</keyword>
<dbReference type="PROSITE" id="PS50041">
    <property type="entry name" value="C_TYPE_LECTIN_2"/>
    <property type="match status" value="1"/>
</dbReference>
<dbReference type="OrthoDB" id="6345555at2759"/>
<gene>
    <name evidence="3" type="primary">LEC3_7</name>
    <name evidence="3" type="ORF">FJT64_016314</name>
</gene>
<dbReference type="InterPro" id="IPR016186">
    <property type="entry name" value="C-type_lectin-like/link_sf"/>
</dbReference>
<evidence type="ECO:0000259" key="2">
    <source>
        <dbReference type="PROSITE" id="PS50041"/>
    </source>
</evidence>
<name>A0A6A4XA00_AMPAM</name>